<evidence type="ECO:0000256" key="8">
    <source>
        <dbReference type="ARBA" id="ARBA00047899"/>
    </source>
</evidence>
<feature type="binding site" evidence="10">
    <location>
        <position position="54"/>
    </location>
    <ligand>
        <name>ATP</name>
        <dbReference type="ChEBI" id="CHEBI:30616"/>
    </ligand>
</feature>
<evidence type="ECO:0000256" key="1">
    <source>
        <dbReference type="ARBA" id="ARBA00010886"/>
    </source>
</evidence>
<keyword evidence="11" id="KW-0175">Coiled coil</keyword>
<dbReference type="SMART" id="SM00220">
    <property type="entry name" value="S_TKc"/>
    <property type="match status" value="1"/>
</dbReference>
<dbReference type="PROSITE" id="PS00108">
    <property type="entry name" value="PROTEIN_KINASE_ST"/>
    <property type="match status" value="1"/>
</dbReference>
<sequence>MAAPRRPTTSGQGSSYADVSELDKYKLISNIGKGSFGVISKVQRVTDGKEFALKQLDYSKMTEKDRKQILAEVAILDALKHRNIVQLIQKIKDPKNERIYIVMEYCTSGDLGTLIRKAQRSNQPIHEDKIWNIFLQITLALHHCHWPAERPSKLGVARLSQGAQQSSDGGIARYQVLHRDLKPENVFLSDDFVKLGDFGLSKDMGTASFTSTYVGTPLYMPPEILAENRYDTKSDIWSLGCLVYEMCALHSPFSQAQTQPELISMVKSGKLPSLPAQYSPALKSVVKAMLTLNPVKRPSTKDLLEMDEMKLHRKLFTVQNQTSLLLSKRDELKAYEEQLRAKALALEEREKAITAREAEVAAREALCESKDEETKETQRRLNQAAESLRGQWERLREEKEQVTAGLGAQEVLANGPRDLVFFYRDLTKSLYPCTGPAKSSAPPLSRPGLEERSNTLPLPASSRFSRLAHPAYSETPSKIPLAAISSPSPLDRFAHLGIQAQPKAVTPLRRNATKSLGNIAAAAKLDAERDALAAQASAAAPANGPNGLALGMGEATPAKQIYRPFGGIHSRQRSSIGSPDDLKNYCEDISMAIATPTSVASPWLRPRRSSIVPTSSQSQQASSSSSASSACENALPPTMIPAPVPVAAPAPSSFTFTYKESATPAKWNIEDPDAPSPFIKRPSSTGTSGGTGPNMGTGGSFTERQVLGSINPQPSQPATSIYPSLSRTDSLVSKKPSSITTGHGPTTTSLPRSKSGNLNLHQHVLRHNAIVAGRTSGEGAPGTTGGKMRRIGGGS</sequence>
<gene>
    <name evidence="14" type="ORF">I303_06646</name>
</gene>
<feature type="domain" description="Protein kinase" evidence="13">
    <location>
        <begin position="25"/>
        <end position="315"/>
    </location>
</feature>
<keyword evidence="5 10" id="KW-0547">Nucleotide-binding</keyword>
<feature type="region of interest" description="Disordered" evidence="12">
    <location>
        <begin position="770"/>
        <end position="795"/>
    </location>
</feature>
<dbReference type="Pfam" id="PF07714">
    <property type="entry name" value="PK_Tyr_Ser-Thr"/>
    <property type="match status" value="1"/>
</dbReference>
<dbReference type="PROSITE" id="PS00107">
    <property type="entry name" value="PROTEIN_KINASE_ATP"/>
    <property type="match status" value="1"/>
</dbReference>
<evidence type="ECO:0000256" key="6">
    <source>
        <dbReference type="ARBA" id="ARBA00022777"/>
    </source>
</evidence>
<keyword evidence="7 10" id="KW-0067">ATP-binding</keyword>
<comment type="catalytic activity">
    <reaction evidence="8">
        <text>L-threonyl-[protein] + ATP = O-phospho-L-threonyl-[protein] + ADP + H(+)</text>
        <dbReference type="Rhea" id="RHEA:46608"/>
        <dbReference type="Rhea" id="RHEA-COMP:11060"/>
        <dbReference type="Rhea" id="RHEA-COMP:11605"/>
        <dbReference type="ChEBI" id="CHEBI:15378"/>
        <dbReference type="ChEBI" id="CHEBI:30013"/>
        <dbReference type="ChEBI" id="CHEBI:30616"/>
        <dbReference type="ChEBI" id="CHEBI:61977"/>
        <dbReference type="ChEBI" id="CHEBI:456216"/>
        <dbReference type="EC" id="2.7.11.1"/>
    </reaction>
</comment>
<keyword evidence="3" id="KW-0723">Serine/threonine-protein kinase</keyword>
<evidence type="ECO:0000256" key="2">
    <source>
        <dbReference type="ARBA" id="ARBA00012513"/>
    </source>
</evidence>
<dbReference type="EMBL" id="KI894034">
    <property type="protein sequence ID" value="OBR83087.1"/>
    <property type="molecule type" value="Genomic_DNA"/>
</dbReference>
<dbReference type="InterPro" id="IPR051131">
    <property type="entry name" value="NEK_Ser/Thr_kinase_NIMA"/>
</dbReference>
<dbReference type="Gene3D" id="3.30.200.20">
    <property type="entry name" value="Phosphorylase Kinase, domain 1"/>
    <property type="match status" value="1"/>
</dbReference>
<feature type="compositionally biased region" description="Polar residues" evidence="12">
    <location>
        <begin position="708"/>
        <end position="756"/>
    </location>
</feature>
<keyword evidence="4" id="KW-0808">Transferase</keyword>
<dbReference type="EC" id="2.7.11.1" evidence="2"/>
<evidence type="ECO:0000256" key="4">
    <source>
        <dbReference type="ARBA" id="ARBA00022679"/>
    </source>
</evidence>
<comment type="similarity">
    <text evidence="1">Belongs to the protein kinase superfamily. NEK Ser/Thr protein kinase family. NIMA subfamily.</text>
</comment>
<name>A0A1A5ZZ50_9TREE</name>
<dbReference type="CDD" id="cd08217">
    <property type="entry name" value="STKc_Nek2"/>
    <property type="match status" value="1"/>
</dbReference>
<evidence type="ECO:0000256" key="5">
    <source>
        <dbReference type="ARBA" id="ARBA00022741"/>
    </source>
</evidence>
<reference evidence="14" key="1">
    <citation type="submission" date="2013-07" db="EMBL/GenBank/DDBJ databases">
        <title>The Genome Sequence of Cryptococcus dejecticola CBS10117.</title>
        <authorList>
            <consortium name="The Broad Institute Genome Sequencing Platform"/>
            <person name="Cuomo C."/>
            <person name="Litvintseva A."/>
            <person name="Chen Y."/>
            <person name="Heitman J."/>
            <person name="Sun S."/>
            <person name="Springer D."/>
            <person name="Dromer F."/>
            <person name="Young S.K."/>
            <person name="Zeng Q."/>
            <person name="Gargeya S."/>
            <person name="Fitzgerald M."/>
            <person name="Abouelleil A."/>
            <person name="Alvarado L."/>
            <person name="Berlin A.M."/>
            <person name="Chapman S.B."/>
            <person name="Dewar J."/>
            <person name="Goldberg J."/>
            <person name="Griggs A."/>
            <person name="Gujja S."/>
            <person name="Hansen M."/>
            <person name="Howarth C."/>
            <person name="Imamovic A."/>
            <person name="Larimer J."/>
            <person name="McCowan C."/>
            <person name="Murphy C."/>
            <person name="Pearson M."/>
            <person name="Priest M."/>
            <person name="Roberts A."/>
            <person name="Saif S."/>
            <person name="Shea T."/>
            <person name="Sykes S."/>
            <person name="Wortman J."/>
            <person name="Nusbaum C."/>
            <person name="Birren B."/>
        </authorList>
    </citation>
    <scope>NUCLEOTIDE SEQUENCE [LARGE SCALE GENOMIC DNA]</scope>
    <source>
        <strain evidence="14">CBS 10117</strain>
    </source>
</reference>
<dbReference type="SUPFAM" id="SSF56112">
    <property type="entry name" value="Protein kinase-like (PK-like)"/>
    <property type="match status" value="1"/>
</dbReference>
<feature type="region of interest" description="Disordered" evidence="12">
    <location>
        <begin position="434"/>
        <end position="462"/>
    </location>
</feature>
<dbReference type="PROSITE" id="PS50011">
    <property type="entry name" value="PROTEIN_KINASE_DOM"/>
    <property type="match status" value="1"/>
</dbReference>
<evidence type="ECO:0000256" key="10">
    <source>
        <dbReference type="PROSITE-ProRule" id="PRU10141"/>
    </source>
</evidence>
<dbReference type="InterPro" id="IPR001245">
    <property type="entry name" value="Ser-Thr/Tyr_kinase_cat_dom"/>
</dbReference>
<feature type="region of interest" description="Disordered" evidence="12">
    <location>
        <begin position="610"/>
        <end position="634"/>
    </location>
</feature>
<accession>A0A1A5ZZ50</accession>
<dbReference type="PANTHER" id="PTHR44899:SF10">
    <property type="entry name" value="NIMA-RELATED KINASE 2"/>
    <property type="match status" value="1"/>
</dbReference>
<evidence type="ECO:0000256" key="12">
    <source>
        <dbReference type="SAM" id="MobiDB-lite"/>
    </source>
</evidence>
<organism evidence="14">
    <name type="scientific">Kwoniella dejecticola CBS 10117</name>
    <dbReference type="NCBI Taxonomy" id="1296121"/>
    <lineage>
        <taxon>Eukaryota</taxon>
        <taxon>Fungi</taxon>
        <taxon>Dikarya</taxon>
        <taxon>Basidiomycota</taxon>
        <taxon>Agaricomycotina</taxon>
        <taxon>Tremellomycetes</taxon>
        <taxon>Tremellales</taxon>
        <taxon>Cryptococcaceae</taxon>
        <taxon>Kwoniella</taxon>
    </lineage>
</organism>
<keyword evidence="6 14" id="KW-0418">Kinase</keyword>
<feature type="compositionally biased region" description="Low complexity" evidence="12">
    <location>
        <begin position="615"/>
        <end position="630"/>
    </location>
</feature>
<feature type="coiled-coil region" evidence="11">
    <location>
        <begin position="318"/>
        <end position="352"/>
    </location>
</feature>
<proteinExistence type="inferred from homology"/>
<dbReference type="InterPro" id="IPR000719">
    <property type="entry name" value="Prot_kinase_dom"/>
</dbReference>
<dbReference type="InterPro" id="IPR011009">
    <property type="entry name" value="Kinase-like_dom_sf"/>
</dbReference>
<dbReference type="AlphaFoldDB" id="A0A1A5ZZ50"/>
<dbReference type="STRING" id="1296121.A0A1A5ZZ50"/>
<dbReference type="PANTHER" id="PTHR44899">
    <property type="entry name" value="CAMK FAMILY PROTEIN KINASE"/>
    <property type="match status" value="1"/>
</dbReference>
<dbReference type="GO" id="GO:0005524">
    <property type="term" value="F:ATP binding"/>
    <property type="evidence" value="ECO:0007669"/>
    <property type="project" value="UniProtKB-UniRule"/>
</dbReference>
<dbReference type="FunFam" id="3.30.200.20:FF:000097">
    <property type="entry name" value="Probable serine/threonine-protein kinase nek1"/>
    <property type="match status" value="1"/>
</dbReference>
<dbReference type="Gene3D" id="1.10.510.10">
    <property type="entry name" value="Transferase(Phosphotransferase) domain 1"/>
    <property type="match status" value="1"/>
</dbReference>
<comment type="catalytic activity">
    <reaction evidence="9">
        <text>L-seryl-[protein] + ATP = O-phospho-L-seryl-[protein] + ADP + H(+)</text>
        <dbReference type="Rhea" id="RHEA:17989"/>
        <dbReference type="Rhea" id="RHEA-COMP:9863"/>
        <dbReference type="Rhea" id="RHEA-COMP:11604"/>
        <dbReference type="ChEBI" id="CHEBI:15378"/>
        <dbReference type="ChEBI" id="CHEBI:29999"/>
        <dbReference type="ChEBI" id="CHEBI:30616"/>
        <dbReference type="ChEBI" id="CHEBI:83421"/>
        <dbReference type="ChEBI" id="CHEBI:456216"/>
        <dbReference type="EC" id="2.7.11.1"/>
    </reaction>
</comment>
<feature type="compositionally biased region" description="Gly residues" evidence="12">
    <location>
        <begin position="687"/>
        <end position="699"/>
    </location>
</feature>
<protein>
    <recommendedName>
        <fullName evidence="2">non-specific serine/threonine protein kinase</fullName>
        <ecNumber evidence="2">2.7.11.1</ecNumber>
    </recommendedName>
</protein>
<evidence type="ECO:0000256" key="11">
    <source>
        <dbReference type="SAM" id="Coils"/>
    </source>
</evidence>
<evidence type="ECO:0000259" key="13">
    <source>
        <dbReference type="PROSITE" id="PS50011"/>
    </source>
</evidence>
<evidence type="ECO:0000256" key="9">
    <source>
        <dbReference type="ARBA" id="ARBA00048679"/>
    </source>
</evidence>
<evidence type="ECO:0000313" key="14">
    <source>
        <dbReference type="EMBL" id="OBR83087.1"/>
    </source>
</evidence>
<evidence type="ECO:0000256" key="3">
    <source>
        <dbReference type="ARBA" id="ARBA00022527"/>
    </source>
</evidence>
<dbReference type="OrthoDB" id="10250725at2759"/>
<dbReference type="VEuPathDB" id="FungiDB:I303_06646"/>
<feature type="region of interest" description="Disordered" evidence="12">
    <location>
        <begin position="666"/>
        <end position="756"/>
    </location>
</feature>
<evidence type="ECO:0000256" key="7">
    <source>
        <dbReference type="ARBA" id="ARBA00022840"/>
    </source>
</evidence>
<dbReference type="InterPro" id="IPR017441">
    <property type="entry name" value="Protein_kinase_ATP_BS"/>
</dbReference>
<feature type="compositionally biased region" description="Gly residues" evidence="12">
    <location>
        <begin position="779"/>
        <end position="795"/>
    </location>
</feature>
<dbReference type="InterPro" id="IPR008271">
    <property type="entry name" value="Ser/Thr_kinase_AS"/>
</dbReference>
<dbReference type="GO" id="GO:0004674">
    <property type="term" value="F:protein serine/threonine kinase activity"/>
    <property type="evidence" value="ECO:0007669"/>
    <property type="project" value="UniProtKB-KW"/>
</dbReference>